<dbReference type="EMBL" id="BMAV01027473">
    <property type="protein sequence ID" value="GFS59605.1"/>
    <property type="molecule type" value="Genomic_DNA"/>
</dbReference>
<dbReference type="PANTHER" id="PTHR47326">
    <property type="entry name" value="TRANSPOSABLE ELEMENT TC3 TRANSPOSASE-LIKE PROTEIN"/>
    <property type="match status" value="1"/>
</dbReference>
<gene>
    <name evidence="1" type="primary">C0J52_26690</name>
    <name evidence="1" type="ORF">TNIN_445491</name>
</gene>
<dbReference type="OrthoDB" id="6437515at2759"/>
<dbReference type="Gene3D" id="3.30.420.10">
    <property type="entry name" value="Ribonuclease H-like superfamily/Ribonuclease H"/>
    <property type="match status" value="1"/>
</dbReference>
<evidence type="ECO:0008006" key="3">
    <source>
        <dbReference type="Google" id="ProtNLM"/>
    </source>
</evidence>
<comment type="caution">
    <text evidence="1">The sequence shown here is derived from an EMBL/GenBank/DDBJ whole genome shotgun (WGS) entry which is preliminary data.</text>
</comment>
<organism evidence="1 2">
    <name type="scientific">Trichonephila inaurata madagascariensis</name>
    <dbReference type="NCBI Taxonomy" id="2747483"/>
    <lineage>
        <taxon>Eukaryota</taxon>
        <taxon>Metazoa</taxon>
        <taxon>Ecdysozoa</taxon>
        <taxon>Arthropoda</taxon>
        <taxon>Chelicerata</taxon>
        <taxon>Arachnida</taxon>
        <taxon>Araneae</taxon>
        <taxon>Araneomorphae</taxon>
        <taxon>Entelegynae</taxon>
        <taxon>Araneoidea</taxon>
        <taxon>Nephilidae</taxon>
        <taxon>Trichonephila</taxon>
        <taxon>Trichonephila inaurata</taxon>
    </lineage>
</organism>
<sequence>MYPFSPIFFAKESVRDHSYLDMLQNCLMPQLEEDSQDFIFHQDESPPHFYNDVRRYLNEHLPQRLTGRDDKALLKWPPRSLVRGLTSFSAALSKTKSLSHYYLEIW</sequence>
<keyword evidence="2" id="KW-1185">Reference proteome</keyword>
<dbReference type="GO" id="GO:0003676">
    <property type="term" value="F:nucleic acid binding"/>
    <property type="evidence" value="ECO:0007669"/>
    <property type="project" value="InterPro"/>
</dbReference>
<dbReference type="Proteomes" id="UP000886998">
    <property type="component" value="Unassembled WGS sequence"/>
</dbReference>
<evidence type="ECO:0000313" key="1">
    <source>
        <dbReference type="EMBL" id="GFS59605.1"/>
    </source>
</evidence>
<dbReference type="AlphaFoldDB" id="A0A8X6MKD5"/>
<name>A0A8X6MKD5_9ARAC</name>
<proteinExistence type="predicted"/>
<dbReference type="InterPro" id="IPR036397">
    <property type="entry name" value="RNaseH_sf"/>
</dbReference>
<dbReference type="PANTHER" id="PTHR47326:SF1">
    <property type="entry name" value="HTH PSQ-TYPE DOMAIN-CONTAINING PROTEIN"/>
    <property type="match status" value="1"/>
</dbReference>
<accession>A0A8X6MKD5</accession>
<protein>
    <recommendedName>
        <fullName evidence="3">Transposase</fullName>
    </recommendedName>
</protein>
<reference evidence="1" key="1">
    <citation type="submission" date="2020-08" db="EMBL/GenBank/DDBJ databases">
        <title>Multicomponent nature underlies the extraordinary mechanical properties of spider dragline silk.</title>
        <authorList>
            <person name="Kono N."/>
            <person name="Nakamura H."/>
            <person name="Mori M."/>
            <person name="Yoshida Y."/>
            <person name="Ohtoshi R."/>
            <person name="Malay A.D."/>
            <person name="Moran D.A.P."/>
            <person name="Tomita M."/>
            <person name="Numata K."/>
            <person name="Arakawa K."/>
        </authorList>
    </citation>
    <scope>NUCLEOTIDE SEQUENCE</scope>
</reference>
<evidence type="ECO:0000313" key="2">
    <source>
        <dbReference type="Proteomes" id="UP000886998"/>
    </source>
</evidence>